<sequence length="339" mass="37630">MAPLSEVVKMLKGQAFGKLTVPDMDLTGKTVVVTGANTGLGFECVKHLARLHASRIVLACRDVKKGKAAVEKIRDETKCGKDTKLEVWDLDLSSYDSVVGFGKRVCTELHRLDAFIANAGMEAQTFQVAEDIEKHLTVNVVSCFLSAIACLPLLRETSNDFDTHTTLTFCGSMYHIFGPDNEFDAGLSEDSDMFDVLSDPTRTDVVWRYALSKLMVHQCFHELVAHVDQDLKHADSRLIINIVNPGWCGTELSRAKPSNLGEKFCFALMGWTAEKGSRIYLHALAAGRRSHGQYLSEDSSKVESQYVRSDRGRQIQAKMWRDLVNRMVKVAPEVAGLVS</sequence>
<keyword evidence="3" id="KW-1185">Reference proteome</keyword>
<dbReference type="PANTHER" id="PTHR43157">
    <property type="entry name" value="PHOSPHATIDYLINOSITOL-GLYCAN BIOSYNTHESIS CLASS F PROTEIN-RELATED"/>
    <property type="match status" value="1"/>
</dbReference>
<dbReference type="AlphaFoldDB" id="A0A9W9BUH7"/>
<proteinExistence type="predicted"/>
<dbReference type="InterPro" id="IPR002347">
    <property type="entry name" value="SDR_fam"/>
</dbReference>
<evidence type="ECO:0000313" key="3">
    <source>
        <dbReference type="Proteomes" id="UP001140562"/>
    </source>
</evidence>
<dbReference type="SUPFAM" id="SSF51735">
    <property type="entry name" value="NAD(P)-binding Rossmann-fold domains"/>
    <property type="match status" value="1"/>
</dbReference>
<evidence type="ECO:0000256" key="1">
    <source>
        <dbReference type="ARBA" id="ARBA00023002"/>
    </source>
</evidence>
<dbReference type="PRINTS" id="PR00081">
    <property type="entry name" value="GDHRDH"/>
</dbReference>
<dbReference type="OrthoDB" id="542013at2759"/>
<accession>A0A9W9BUH7</accession>
<name>A0A9W9BUH7_9PLEO</name>
<dbReference type="Gene3D" id="3.40.50.720">
    <property type="entry name" value="NAD(P)-binding Rossmann-like Domain"/>
    <property type="match status" value="1"/>
</dbReference>
<evidence type="ECO:0000313" key="2">
    <source>
        <dbReference type="EMBL" id="KAJ4329713.1"/>
    </source>
</evidence>
<reference evidence="2" key="1">
    <citation type="submission" date="2022-10" db="EMBL/GenBank/DDBJ databases">
        <title>Tapping the CABI collections for fungal endophytes: first genome assemblies for Collariella, Neodidymelliopsis, Ascochyta clinopodiicola, Didymella pomorum, Didymosphaeria variabile, Neocosmospora piperis and Neocucurbitaria cava.</title>
        <authorList>
            <person name="Hill R."/>
        </authorList>
    </citation>
    <scope>NUCLEOTIDE SEQUENCE</scope>
    <source>
        <strain evidence="2">IMI 360193</strain>
    </source>
</reference>
<dbReference type="PANTHER" id="PTHR43157:SF31">
    <property type="entry name" value="PHOSPHATIDYLINOSITOL-GLYCAN BIOSYNTHESIS CLASS F PROTEIN"/>
    <property type="match status" value="1"/>
</dbReference>
<comment type="caution">
    <text evidence="2">The sequence shown here is derived from an EMBL/GenBank/DDBJ whole genome shotgun (WGS) entry which is preliminary data.</text>
</comment>
<dbReference type="InterPro" id="IPR036291">
    <property type="entry name" value="NAD(P)-bd_dom_sf"/>
</dbReference>
<dbReference type="EMBL" id="JAPEUV010000302">
    <property type="protein sequence ID" value="KAJ4329713.1"/>
    <property type="molecule type" value="Genomic_DNA"/>
</dbReference>
<dbReference type="Proteomes" id="UP001140562">
    <property type="component" value="Unassembled WGS sequence"/>
</dbReference>
<organism evidence="2 3">
    <name type="scientific">Didymella glomerata</name>
    <dbReference type="NCBI Taxonomy" id="749621"/>
    <lineage>
        <taxon>Eukaryota</taxon>
        <taxon>Fungi</taxon>
        <taxon>Dikarya</taxon>
        <taxon>Ascomycota</taxon>
        <taxon>Pezizomycotina</taxon>
        <taxon>Dothideomycetes</taxon>
        <taxon>Pleosporomycetidae</taxon>
        <taxon>Pleosporales</taxon>
        <taxon>Pleosporineae</taxon>
        <taxon>Didymellaceae</taxon>
        <taxon>Didymella</taxon>
    </lineage>
</organism>
<protein>
    <submittedName>
        <fullName evidence="2">Uncharacterized protein</fullName>
    </submittedName>
</protein>
<dbReference type="Pfam" id="PF00106">
    <property type="entry name" value="adh_short"/>
    <property type="match status" value="1"/>
</dbReference>
<gene>
    <name evidence="2" type="ORF">N0V87_010634</name>
</gene>
<dbReference type="GO" id="GO:0016491">
    <property type="term" value="F:oxidoreductase activity"/>
    <property type="evidence" value="ECO:0007669"/>
    <property type="project" value="UniProtKB-KW"/>
</dbReference>
<keyword evidence="1" id="KW-0560">Oxidoreductase</keyword>